<evidence type="ECO:0000313" key="2">
    <source>
        <dbReference type="Proteomes" id="UP000761534"/>
    </source>
</evidence>
<proteinExistence type="predicted"/>
<dbReference type="Proteomes" id="UP000761534">
    <property type="component" value="Unassembled WGS sequence"/>
</dbReference>
<sequence length="75" mass="8724">MDTFQQPYCDDIEDYSDMDAESLDFYNDNSFDDTQGLVSSSPPFPKKSNTNKQIFKSVRTFIGRHKSPKYKKQSL</sequence>
<organism evidence="1 2">
    <name type="scientific">Trichomonascus ciferrii</name>
    <dbReference type="NCBI Taxonomy" id="44093"/>
    <lineage>
        <taxon>Eukaryota</taxon>
        <taxon>Fungi</taxon>
        <taxon>Dikarya</taxon>
        <taxon>Ascomycota</taxon>
        <taxon>Saccharomycotina</taxon>
        <taxon>Dipodascomycetes</taxon>
        <taxon>Dipodascales</taxon>
        <taxon>Trichomonascaceae</taxon>
        <taxon>Trichomonascus</taxon>
        <taxon>Trichomonascus ciferrii complex</taxon>
    </lineage>
</organism>
<dbReference type="EMBL" id="SWFS01000514">
    <property type="protein sequence ID" value="KAA8899926.1"/>
    <property type="molecule type" value="Genomic_DNA"/>
</dbReference>
<comment type="caution">
    <text evidence="1">The sequence shown here is derived from an EMBL/GenBank/DDBJ whole genome shotgun (WGS) entry which is preliminary data.</text>
</comment>
<protein>
    <submittedName>
        <fullName evidence="1">Uncharacterized protein</fullName>
    </submittedName>
</protein>
<dbReference type="VEuPathDB" id="FungiDB:TRICI_006296"/>
<accession>A0A642UQQ5</accession>
<dbReference type="AlphaFoldDB" id="A0A642UQQ5"/>
<keyword evidence="2" id="KW-1185">Reference proteome</keyword>
<reference evidence="1" key="1">
    <citation type="journal article" date="2019" name="G3 (Bethesda)">
        <title>Genome Assemblies of Two Rare Opportunistic Yeast Pathogens: Diutina rugosa (syn. Candida rugosa) and Trichomonascus ciferrii (syn. Candida ciferrii).</title>
        <authorList>
            <person name="Mixao V."/>
            <person name="Saus E."/>
            <person name="Hansen A.P."/>
            <person name="Lass-Florl C."/>
            <person name="Gabaldon T."/>
        </authorList>
    </citation>
    <scope>NUCLEOTIDE SEQUENCE</scope>
    <source>
        <strain evidence="1">CBS 4856</strain>
    </source>
</reference>
<evidence type="ECO:0000313" key="1">
    <source>
        <dbReference type="EMBL" id="KAA8899926.1"/>
    </source>
</evidence>
<name>A0A642UQQ5_9ASCO</name>
<gene>
    <name evidence="1" type="ORF">TRICI_006296</name>
</gene>